<accession>A0A6A8AE94</accession>
<dbReference type="EMBL" id="WIXI01000047">
    <property type="protein sequence ID" value="MQY48238.1"/>
    <property type="molecule type" value="Genomic_DNA"/>
</dbReference>
<organism evidence="1 2">
    <name type="scientific">Endobacterium cereale</name>
    <dbReference type="NCBI Taxonomy" id="2663029"/>
    <lineage>
        <taxon>Bacteria</taxon>
        <taxon>Pseudomonadati</taxon>
        <taxon>Pseudomonadota</taxon>
        <taxon>Alphaproteobacteria</taxon>
        <taxon>Hyphomicrobiales</taxon>
        <taxon>Rhizobiaceae</taxon>
        <taxon>Endobacterium</taxon>
    </lineage>
</organism>
<gene>
    <name evidence="1" type="ORF">GAO09_19575</name>
</gene>
<protein>
    <submittedName>
        <fullName evidence="1">Uncharacterized protein</fullName>
    </submittedName>
</protein>
<evidence type="ECO:0000313" key="1">
    <source>
        <dbReference type="EMBL" id="MQY48238.1"/>
    </source>
</evidence>
<name>A0A6A8AE94_9HYPH</name>
<dbReference type="AlphaFoldDB" id="A0A6A8AE94"/>
<sequence length="134" mass="14701">MTTEALTAIDVDALAQEIRRVDGNHSLGAGALAEALLPFLSQSQTVGTPSPQDHLRVKPLEWRALAVTDREAAVADSILGKWEVWHFPGGGTYIMKPGEHQGTIYEDSYDEAKAYLERVYQRRIAPALTTEGQP</sequence>
<dbReference type="RefSeq" id="WP_153356267.1">
    <property type="nucleotide sequence ID" value="NZ_WIXI01000047.1"/>
</dbReference>
<keyword evidence="2" id="KW-1185">Reference proteome</keyword>
<reference evidence="1 2" key="1">
    <citation type="submission" date="2019-11" db="EMBL/GenBank/DDBJ databases">
        <title>Genome analysis of Rhizobacterium cereale a novel genus and species isolated from maize roots in North Spain.</title>
        <authorList>
            <person name="Menendez E."/>
            <person name="Flores-Felix J.D."/>
            <person name="Ramirez-Bahena M.-H."/>
            <person name="Igual J.M."/>
            <person name="Garcia-Fraile P."/>
            <person name="Peix A."/>
            <person name="Velazquez E."/>
        </authorList>
    </citation>
    <scope>NUCLEOTIDE SEQUENCE [LARGE SCALE GENOMIC DNA]</scope>
    <source>
        <strain evidence="1 2">RZME27</strain>
    </source>
</reference>
<proteinExistence type="predicted"/>
<comment type="caution">
    <text evidence="1">The sequence shown here is derived from an EMBL/GenBank/DDBJ whole genome shotgun (WGS) entry which is preliminary data.</text>
</comment>
<evidence type="ECO:0000313" key="2">
    <source>
        <dbReference type="Proteomes" id="UP000435138"/>
    </source>
</evidence>
<dbReference type="Proteomes" id="UP000435138">
    <property type="component" value="Unassembled WGS sequence"/>
</dbReference>